<evidence type="ECO:0000256" key="2">
    <source>
        <dbReference type="ARBA" id="ARBA00022475"/>
    </source>
</evidence>
<sequence length="82" mass="9422">MDIIYIFINLQCLSVGNEIYNTEWYNLEVDIQKDLILVLMNCKKPVYLKAGSFGFLSYQMILSILKTSYSIVSLMKATSVNN</sequence>
<proteinExistence type="predicted"/>
<evidence type="ECO:0000256" key="4">
    <source>
        <dbReference type="ARBA" id="ARBA00022692"/>
    </source>
</evidence>
<dbReference type="InterPro" id="IPR004117">
    <property type="entry name" value="7tm6_olfct_rcpt"/>
</dbReference>
<evidence type="ECO:0000256" key="5">
    <source>
        <dbReference type="ARBA" id="ARBA00022725"/>
    </source>
</evidence>
<dbReference type="GO" id="GO:0004984">
    <property type="term" value="F:olfactory receptor activity"/>
    <property type="evidence" value="ECO:0007669"/>
    <property type="project" value="InterPro"/>
</dbReference>
<keyword evidence="7" id="KW-0472">Membrane</keyword>
<name>A0AAV8WVX0_9CUCU</name>
<evidence type="ECO:0000256" key="3">
    <source>
        <dbReference type="ARBA" id="ARBA00022606"/>
    </source>
</evidence>
<accession>A0AAV8WVX0</accession>
<keyword evidence="8" id="KW-0675">Receptor</keyword>
<keyword evidence="3" id="KW-0716">Sensory transduction</keyword>
<dbReference type="PANTHER" id="PTHR21137:SF35">
    <property type="entry name" value="ODORANT RECEPTOR 19A-RELATED"/>
    <property type="match status" value="1"/>
</dbReference>
<evidence type="ECO:0000256" key="7">
    <source>
        <dbReference type="ARBA" id="ARBA00023136"/>
    </source>
</evidence>
<evidence type="ECO:0000256" key="8">
    <source>
        <dbReference type="ARBA" id="ARBA00023170"/>
    </source>
</evidence>
<gene>
    <name evidence="10" type="ORF">NQ314_016398</name>
</gene>
<evidence type="ECO:0000256" key="6">
    <source>
        <dbReference type="ARBA" id="ARBA00022989"/>
    </source>
</evidence>
<keyword evidence="9" id="KW-0807">Transducer</keyword>
<protein>
    <submittedName>
        <fullName evidence="10">Uncharacterized protein</fullName>
    </submittedName>
</protein>
<organism evidence="10 11">
    <name type="scientific">Rhamnusium bicolor</name>
    <dbReference type="NCBI Taxonomy" id="1586634"/>
    <lineage>
        <taxon>Eukaryota</taxon>
        <taxon>Metazoa</taxon>
        <taxon>Ecdysozoa</taxon>
        <taxon>Arthropoda</taxon>
        <taxon>Hexapoda</taxon>
        <taxon>Insecta</taxon>
        <taxon>Pterygota</taxon>
        <taxon>Neoptera</taxon>
        <taxon>Endopterygota</taxon>
        <taxon>Coleoptera</taxon>
        <taxon>Polyphaga</taxon>
        <taxon>Cucujiformia</taxon>
        <taxon>Chrysomeloidea</taxon>
        <taxon>Cerambycidae</taxon>
        <taxon>Lepturinae</taxon>
        <taxon>Rhagiini</taxon>
        <taxon>Rhamnusium</taxon>
    </lineage>
</organism>
<evidence type="ECO:0000256" key="9">
    <source>
        <dbReference type="ARBA" id="ARBA00023224"/>
    </source>
</evidence>
<evidence type="ECO:0000313" key="10">
    <source>
        <dbReference type="EMBL" id="KAJ8930764.1"/>
    </source>
</evidence>
<dbReference type="AlphaFoldDB" id="A0AAV8WVX0"/>
<dbReference type="Proteomes" id="UP001162156">
    <property type="component" value="Unassembled WGS sequence"/>
</dbReference>
<keyword evidence="11" id="KW-1185">Reference proteome</keyword>
<keyword evidence="4" id="KW-0812">Transmembrane</keyword>
<evidence type="ECO:0000256" key="1">
    <source>
        <dbReference type="ARBA" id="ARBA00004651"/>
    </source>
</evidence>
<keyword evidence="6" id="KW-1133">Transmembrane helix</keyword>
<keyword evidence="5" id="KW-0552">Olfaction</keyword>
<dbReference type="PANTHER" id="PTHR21137">
    <property type="entry name" value="ODORANT RECEPTOR"/>
    <property type="match status" value="1"/>
</dbReference>
<dbReference type="GO" id="GO:0005886">
    <property type="term" value="C:plasma membrane"/>
    <property type="evidence" value="ECO:0007669"/>
    <property type="project" value="UniProtKB-SubCell"/>
</dbReference>
<dbReference type="Pfam" id="PF02949">
    <property type="entry name" value="7tm_6"/>
    <property type="match status" value="1"/>
</dbReference>
<comment type="subcellular location">
    <subcellularLocation>
        <location evidence="1">Cell membrane</location>
        <topology evidence="1">Multi-pass membrane protein</topology>
    </subcellularLocation>
</comment>
<dbReference type="GO" id="GO:0007165">
    <property type="term" value="P:signal transduction"/>
    <property type="evidence" value="ECO:0007669"/>
    <property type="project" value="UniProtKB-KW"/>
</dbReference>
<keyword evidence="2" id="KW-1003">Cell membrane</keyword>
<dbReference type="GO" id="GO:0005549">
    <property type="term" value="F:odorant binding"/>
    <property type="evidence" value="ECO:0007669"/>
    <property type="project" value="InterPro"/>
</dbReference>
<dbReference type="EMBL" id="JANEYF010004553">
    <property type="protein sequence ID" value="KAJ8930764.1"/>
    <property type="molecule type" value="Genomic_DNA"/>
</dbReference>
<evidence type="ECO:0000313" key="11">
    <source>
        <dbReference type="Proteomes" id="UP001162156"/>
    </source>
</evidence>
<comment type="caution">
    <text evidence="10">The sequence shown here is derived from an EMBL/GenBank/DDBJ whole genome shotgun (WGS) entry which is preliminary data.</text>
</comment>
<reference evidence="10" key="1">
    <citation type="journal article" date="2023" name="Insect Mol. Biol.">
        <title>Genome sequencing provides insights into the evolution of gene families encoding plant cell wall-degrading enzymes in longhorned beetles.</title>
        <authorList>
            <person name="Shin N.R."/>
            <person name="Okamura Y."/>
            <person name="Kirsch R."/>
            <person name="Pauchet Y."/>
        </authorList>
    </citation>
    <scope>NUCLEOTIDE SEQUENCE</scope>
    <source>
        <strain evidence="10">RBIC_L_NR</strain>
    </source>
</reference>